<dbReference type="PANTHER" id="PTHR18916">
    <property type="entry name" value="DYNACTIN 1-RELATED MICROTUBULE-BINDING"/>
    <property type="match status" value="1"/>
</dbReference>
<evidence type="ECO:0000259" key="2">
    <source>
        <dbReference type="PROSITE" id="PS50245"/>
    </source>
</evidence>
<evidence type="ECO:0000313" key="4">
    <source>
        <dbReference type="Proteomes" id="UP000308365"/>
    </source>
</evidence>
<feature type="domain" description="CAP-Gly" evidence="2">
    <location>
        <begin position="150"/>
        <end position="192"/>
    </location>
</feature>
<dbReference type="SMART" id="SM01052">
    <property type="entry name" value="CAP_GLY"/>
    <property type="match status" value="1"/>
</dbReference>
<proteinExistence type="predicted"/>
<feature type="compositionally biased region" description="Low complexity" evidence="1">
    <location>
        <begin position="106"/>
        <end position="117"/>
    </location>
</feature>
<dbReference type="EMBL" id="RWIC01000108">
    <property type="protein sequence ID" value="TKC49728.1"/>
    <property type="molecule type" value="Genomic_DNA"/>
</dbReference>
<dbReference type="SUPFAM" id="SSF74924">
    <property type="entry name" value="Cap-Gly domain"/>
    <property type="match status" value="1"/>
</dbReference>
<sequence length="308" mass="31353">VKRDEAAGPPAPDRRGRSDPAAAPQKAESPQPQSKLAAGPGPDVSRPPAPADPRCQPPAPAPPFRIQKVRTSELKSFTRMLGGDPGGPSGSEEDPLASGGPGDGSAGAEAPGKLEVSSDSEEASEVPEWLREGEYVTVGTTKTGIVRYVGPTDFQEGTWVGVELDLPSGKNDGSIGGKQYFKCNPGYGLLVRPGRVRRAADKVGQRHRGLGAVLVLGGSLDQLSSVAVLCLDSRPAWGCSPAGGGRAAHPAAGGVYPREPRRATGEAGPDGAGDGVNHPRASPGPAGTALVQSPFSTGAFGITRVVAQ</sequence>
<gene>
    <name evidence="3" type="ORF">EI555_005861</name>
</gene>
<dbReference type="Pfam" id="PF01302">
    <property type="entry name" value="CAP_GLY"/>
    <property type="match status" value="1"/>
</dbReference>
<dbReference type="Proteomes" id="UP000308365">
    <property type="component" value="Unassembled WGS sequence"/>
</dbReference>
<dbReference type="PROSITE" id="PS00845">
    <property type="entry name" value="CAP_GLY_1"/>
    <property type="match status" value="1"/>
</dbReference>
<feature type="region of interest" description="Disordered" evidence="1">
    <location>
        <begin position="242"/>
        <end position="293"/>
    </location>
</feature>
<feature type="non-terminal residue" evidence="3">
    <location>
        <position position="1"/>
    </location>
</feature>
<protein>
    <recommendedName>
        <fullName evidence="2">CAP-Gly domain-containing protein</fullName>
    </recommendedName>
</protein>
<comment type="caution">
    <text evidence="3">The sequence shown here is derived from an EMBL/GenBank/DDBJ whole genome shotgun (WGS) entry which is preliminary data.</text>
</comment>
<dbReference type="InterPro" id="IPR000938">
    <property type="entry name" value="CAP-Gly_domain"/>
</dbReference>
<feature type="compositionally biased region" description="Basic and acidic residues" evidence="1">
    <location>
        <begin position="1"/>
        <end position="18"/>
    </location>
</feature>
<dbReference type="PROSITE" id="PS50245">
    <property type="entry name" value="CAP_GLY_2"/>
    <property type="match status" value="1"/>
</dbReference>
<name>A0A4U1FIP7_MONMO</name>
<dbReference type="AlphaFoldDB" id="A0A4U1FIP7"/>
<accession>A0A4U1FIP7</accession>
<organism evidence="3 4">
    <name type="scientific">Monodon monoceros</name>
    <name type="common">Narwhal</name>
    <name type="synonym">Ceratodon monodon</name>
    <dbReference type="NCBI Taxonomy" id="40151"/>
    <lineage>
        <taxon>Eukaryota</taxon>
        <taxon>Metazoa</taxon>
        <taxon>Chordata</taxon>
        <taxon>Craniata</taxon>
        <taxon>Vertebrata</taxon>
        <taxon>Euteleostomi</taxon>
        <taxon>Mammalia</taxon>
        <taxon>Eutheria</taxon>
        <taxon>Laurasiatheria</taxon>
        <taxon>Artiodactyla</taxon>
        <taxon>Whippomorpha</taxon>
        <taxon>Cetacea</taxon>
        <taxon>Odontoceti</taxon>
        <taxon>Monodontidae</taxon>
        <taxon>Monodon</taxon>
    </lineage>
</organism>
<dbReference type="FunFam" id="2.30.30.190:FF:000009">
    <property type="entry name" value="Kinesin family member 13B"/>
    <property type="match status" value="1"/>
</dbReference>
<dbReference type="Gene3D" id="2.30.30.190">
    <property type="entry name" value="CAP Gly-rich-like domain"/>
    <property type="match status" value="1"/>
</dbReference>
<feature type="compositionally biased region" description="Pro residues" evidence="1">
    <location>
        <begin position="45"/>
        <end position="63"/>
    </location>
</feature>
<reference evidence="4" key="1">
    <citation type="journal article" date="2019" name="IScience">
        <title>Narwhal Genome Reveals Long-Term Low Genetic Diversity despite Current Large Abundance Size.</title>
        <authorList>
            <person name="Westbury M.V."/>
            <person name="Petersen B."/>
            <person name="Garde E."/>
            <person name="Heide-Jorgensen M.P."/>
            <person name="Lorenzen E.D."/>
        </authorList>
    </citation>
    <scope>NUCLEOTIDE SEQUENCE [LARGE SCALE GENOMIC DNA]</scope>
</reference>
<dbReference type="InterPro" id="IPR036859">
    <property type="entry name" value="CAP-Gly_dom_sf"/>
</dbReference>
<evidence type="ECO:0000313" key="3">
    <source>
        <dbReference type="EMBL" id="TKC49728.1"/>
    </source>
</evidence>
<evidence type="ECO:0000256" key="1">
    <source>
        <dbReference type="SAM" id="MobiDB-lite"/>
    </source>
</evidence>
<feature type="region of interest" description="Disordered" evidence="1">
    <location>
        <begin position="1"/>
        <end position="129"/>
    </location>
</feature>